<protein>
    <submittedName>
        <fullName evidence="3">Phage shock protein A (IM30), suppresses sigma54-dependent transcription</fullName>
    </submittedName>
</protein>
<dbReference type="PANTHER" id="PTHR31088:SF6">
    <property type="entry name" value="PHAGE SHOCK PROTEIN A"/>
    <property type="match status" value="1"/>
</dbReference>
<dbReference type="PANTHER" id="PTHR31088">
    <property type="entry name" value="MEMBRANE-ASSOCIATED PROTEIN VIPP1, CHLOROPLASTIC"/>
    <property type="match status" value="1"/>
</dbReference>
<dbReference type="PATRIC" id="fig|880071.3.peg.2613"/>
<feature type="region of interest" description="Disordered" evidence="2">
    <location>
        <begin position="101"/>
        <end position="123"/>
    </location>
</feature>
<dbReference type="STRING" id="880071.Fleli_2623"/>
<dbReference type="KEGG" id="fli:Fleli_2623"/>
<organism evidence="3 4">
    <name type="scientific">Bernardetia litoralis (strain ATCC 23117 / DSM 6794 / NBRC 15988 / NCIMB 1366 / Fx l1 / Sio-4)</name>
    <name type="common">Flexibacter litoralis</name>
    <dbReference type="NCBI Taxonomy" id="880071"/>
    <lineage>
        <taxon>Bacteria</taxon>
        <taxon>Pseudomonadati</taxon>
        <taxon>Bacteroidota</taxon>
        <taxon>Cytophagia</taxon>
        <taxon>Cytophagales</taxon>
        <taxon>Bernardetiaceae</taxon>
        <taxon>Bernardetia</taxon>
    </lineage>
</organism>
<dbReference type="RefSeq" id="WP_014798422.1">
    <property type="nucleotide sequence ID" value="NC_018018.1"/>
</dbReference>
<accession>I4AM00</accession>
<evidence type="ECO:0000256" key="1">
    <source>
        <dbReference type="ARBA" id="ARBA00043985"/>
    </source>
</evidence>
<dbReference type="OrthoDB" id="9779630at2"/>
<evidence type="ECO:0000256" key="2">
    <source>
        <dbReference type="SAM" id="MobiDB-lite"/>
    </source>
</evidence>
<dbReference type="InterPro" id="IPR007157">
    <property type="entry name" value="PspA_VIPP1"/>
</dbReference>
<name>I4AM00_BERLS</name>
<dbReference type="AlphaFoldDB" id="I4AM00"/>
<sequence length="253" mass="27651">MSIFKRLFSIGKAEAHSAVDKLEDPIKMTEQGIRDLKGNLNESLQGLAELKALAIRAKRDHQQFLSQSKSYEQKAVLLLQKAQTGELDPSEADRLASEMLRKKEEAQQQADRTGKEMTSHEQHVSKMNQNIQMLKSKVGTYENELRTLKARSKVSSATKKINKQMSQIDSSGTVAMLERMKEKVTQEEALAESYGEIAAMSTSVDDDVEKALGSSSTSSSASLLELKAKLGLAQNASPSTDADPSTPPPTPGV</sequence>
<dbReference type="Pfam" id="PF04012">
    <property type="entry name" value="PspA_IM30"/>
    <property type="match status" value="1"/>
</dbReference>
<gene>
    <name evidence="3" type="ordered locus">Fleli_2623</name>
</gene>
<evidence type="ECO:0000313" key="3">
    <source>
        <dbReference type="EMBL" id="AFM04985.1"/>
    </source>
</evidence>
<proteinExistence type="inferred from homology"/>
<evidence type="ECO:0000313" key="4">
    <source>
        <dbReference type="Proteomes" id="UP000006054"/>
    </source>
</evidence>
<reference evidence="4" key="1">
    <citation type="submission" date="2012-06" db="EMBL/GenBank/DDBJ databases">
        <title>The complete genome of Flexibacter litoralis DSM 6794.</title>
        <authorList>
            <person name="Lucas S."/>
            <person name="Copeland A."/>
            <person name="Lapidus A."/>
            <person name="Glavina del Rio T."/>
            <person name="Dalin E."/>
            <person name="Tice H."/>
            <person name="Bruce D."/>
            <person name="Goodwin L."/>
            <person name="Pitluck S."/>
            <person name="Peters L."/>
            <person name="Ovchinnikova G."/>
            <person name="Lu M."/>
            <person name="Kyrpides N."/>
            <person name="Mavromatis K."/>
            <person name="Ivanova N."/>
            <person name="Brettin T."/>
            <person name="Detter J.C."/>
            <person name="Han C."/>
            <person name="Larimer F."/>
            <person name="Land M."/>
            <person name="Hauser L."/>
            <person name="Markowitz V."/>
            <person name="Cheng J.-F."/>
            <person name="Hugenholtz P."/>
            <person name="Woyke T."/>
            <person name="Wu D."/>
            <person name="Spring S."/>
            <person name="Lang E."/>
            <person name="Kopitz M."/>
            <person name="Brambilla E."/>
            <person name="Klenk H.-P."/>
            <person name="Eisen J.A."/>
        </authorList>
    </citation>
    <scope>NUCLEOTIDE SEQUENCE [LARGE SCALE GENOMIC DNA]</scope>
    <source>
        <strain evidence="4">ATCC 23117 / DSM 6794 / NBRC 15988 / NCIMB 1366 / Sio-4</strain>
    </source>
</reference>
<dbReference type="Proteomes" id="UP000006054">
    <property type="component" value="Chromosome"/>
</dbReference>
<feature type="compositionally biased region" description="Low complexity" evidence="2">
    <location>
        <begin position="232"/>
        <end position="244"/>
    </location>
</feature>
<dbReference type="HOGENOM" id="CLU_056466_4_0_10"/>
<dbReference type="EMBL" id="CP003345">
    <property type="protein sequence ID" value="AFM04985.1"/>
    <property type="molecule type" value="Genomic_DNA"/>
</dbReference>
<dbReference type="eggNOG" id="COG1842">
    <property type="taxonomic scope" value="Bacteria"/>
</dbReference>
<comment type="similarity">
    <text evidence="1">Belongs to the PspA/Vipp/IM30 family.</text>
</comment>
<keyword evidence="4" id="KW-1185">Reference proteome</keyword>
<feature type="region of interest" description="Disordered" evidence="2">
    <location>
        <begin position="232"/>
        <end position="253"/>
    </location>
</feature>